<keyword evidence="1" id="KW-0863">Zinc-finger</keyword>
<dbReference type="GO" id="GO:0003676">
    <property type="term" value="F:nucleic acid binding"/>
    <property type="evidence" value="ECO:0007669"/>
    <property type="project" value="InterPro"/>
</dbReference>
<proteinExistence type="predicted"/>
<keyword evidence="6" id="KW-1185">Reference proteome</keyword>
<accession>A0A2V0PPC3</accession>
<dbReference type="OrthoDB" id="691566at2759"/>
<feature type="region of interest" description="Disordered" evidence="3">
    <location>
        <begin position="357"/>
        <end position="449"/>
    </location>
</feature>
<dbReference type="Gene3D" id="4.10.60.10">
    <property type="entry name" value="Zinc finger, CCHC-type"/>
    <property type="match status" value="1"/>
</dbReference>
<protein>
    <recommendedName>
        <fullName evidence="4">CCHC-type domain-containing protein</fullName>
    </recommendedName>
</protein>
<comment type="caution">
    <text evidence="5">The sequence shown here is derived from an EMBL/GenBank/DDBJ whole genome shotgun (WGS) entry which is preliminary data.</text>
</comment>
<reference evidence="5 6" key="1">
    <citation type="journal article" date="2018" name="Sci. Rep.">
        <title>Raphidocelis subcapitata (=Pseudokirchneriella subcapitata) provides an insight into genome evolution and environmental adaptations in the Sphaeropleales.</title>
        <authorList>
            <person name="Suzuki S."/>
            <person name="Yamaguchi H."/>
            <person name="Nakajima N."/>
            <person name="Kawachi M."/>
        </authorList>
    </citation>
    <scope>NUCLEOTIDE SEQUENCE [LARGE SCALE GENOMIC DNA]</scope>
    <source>
        <strain evidence="5 6">NIES-35</strain>
    </source>
</reference>
<dbReference type="InterPro" id="IPR001878">
    <property type="entry name" value="Znf_CCHC"/>
</dbReference>
<feature type="region of interest" description="Disordered" evidence="3">
    <location>
        <begin position="299"/>
        <end position="345"/>
    </location>
</feature>
<dbReference type="AlphaFoldDB" id="A0A2V0PPC3"/>
<feature type="region of interest" description="Disordered" evidence="3">
    <location>
        <begin position="135"/>
        <end position="176"/>
    </location>
</feature>
<feature type="compositionally biased region" description="Low complexity" evidence="3">
    <location>
        <begin position="364"/>
        <end position="373"/>
    </location>
</feature>
<dbReference type="InParanoid" id="A0A2V0PPC3"/>
<evidence type="ECO:0000256" key="2">
    <source>
        <dbReference type="SAM" id="Coils"/>
    </source>
</evidence>
<evidence type="ECO:0000313" key="6">
    <source>
        <dbReference type="Proteomes" id="UP000247498"/>
    </source>
</evidence>
<keyword evidence="2" id="KW-0175">Coiled coil</keyword>
<feature type="compositionally biased region" description="Low complexity" evidence="3">
    <location>
        <begin position="135"/>
        <end position="173"/>
    </location>
</feature>
<feature type="compositionally biased region" description="Low complexity" evidence="3">
    <location>
        <begin position="381"/>
        <end position="398"/>
    </location>
</feature>
<dbReference type="GO" id="GO:0008270">
    <property type="term" value="F:zinc ion binding"/>
    <property type="evidence" value="ECO:0007669"/>
    <property type="project" value="UniProtKB-KW"/>
</dbReference>
<dbReference type="EMBL" id="BDRX01000143">
    <property type="protein sequence ID" value="GBF99035.1"/>
    <property type="molecule type" value="Genomic_DNA"/>
</dbReference>
<keyword evidence="1" id="KW-0862">Zinc</keyword>
<dbReference type="PROSITE" id="PS50158">
    <property type="entry name" value="ZF_CCHC"/>
    <property type="match status" value="1"/>
</dbReference>
<feature type="compositionally biased region" description="Pro residues" evidence="3">
    <location>
        <begin position="399"/>
        <end position="408"/>
    </location>
</feature>
<evidence type="ECO:0000256" key="1">
    <source>
        <dbReference type="PROSITE-ProRule" id="PRU00047"/>
    </source>
</evidence>
<dbReference type="SMART" id="SM00343">
    <property type="entry name" value="ZnF_C2HC"/>
    <property type="match status" value="2"/>
</dbReference>
<sequence>MSSAPQAAANGAAGPQRHVNDVFLARNGFIRPNKKLWRKSTEHRLRPACSRCNFRGHGADECKVPYCTKCNRHGHPPKCCSGACANCNVGTSAAVEGEDDHTAEECPFAKCSNCGGVGHYTDECPHEVRRMRAAAARPAAGPRIAPAPMPSGAAPAAAAAPAAPQQQRRGPPAGVTPEQAREMLVNRVADVFPQHVEKFIDPLSHWSQSLVAASAVAYPDLLAALDQAKEVEFLAVVQRGGGGGGGAGGGGGGAAAAAGGGAAGAAGGAAAAAAPRAAAVPAAAASGAKAYVKGPDGKWHEAPSANGPAASAAAPAAPAAPPAAAPAAAPAAPAPPAPAAPPSQPISYLSAVRSQLPTAGSAGGSAPAAAVPGAPAPAAPQPLAAGPQSAPAAHAPAPDAAPAPPQPQPAAHAPPLLKESESSNAPSSADAPAPPPSQSTNLLSAAPGAGRSLLGGHGVAVGSGSMDGGLGSAVSPLSLAVGSPVAGSVVGQHLAAAGLLPVGGGTGPPGAPESQLWALTKRLQEQAAALGGEVGTAKDAAAAADAKAAGVNGRVATLEGRLAEAEGRAKSAEVKAAAAEAAALAARSEAQLARQSQSVLQSTLLQAFRQMGVDTRLLEYYLSVQGLLGPTAAGAAGVAGAGAAVSGGAGAVGAAVGGGSGAGAVGGAPGAVGSGRDVGAVGAGVATRSQDGAATGVASAVDRTTGWGSSSGWGTWS</sequence>
<gene>
    <name evidence="5" type="ORF">Rsub_11980</name>
</gene>
<feature type="domain" description="CCHC-type" evidence="4">
    <location>
        <begin position="110"/>
        <end position="125"/>
    </location>
</feature>
<keyword evidence="1" id="KW-0479">Metal-binding</keyword>
<evidence type="ECO:0000313" key="5">
    <source>
        <dbReference type="EMBL" id="GBF99035.1"/>
    </source>
</evidence>
<evidence type="ECO:0000259" key="4">
    <source>
        <dbReference type="PROSITE" id="PS50158"/>
    </source>
</evidence>
<feature type="compositionally biased region" description="Pro residues" evidence="3">
    <location>
        <begin position="332"/>
        <end position="344"/>
    </location>
</feature>
<name>A0A2V0PPC3_9CHLO</name>
<feature type="coiled-coil region" evidence="2">
    <location>
        <begin position="555"/>
        <end position="582"/>
    </location>
</feature>
<feature type="compositionally biased region" description="Low complexity" evidence="3">
    <location>
        <begin position="422"/>
        <end position="431"/>
    </location>
</feature>
<dbReference type="STRING" id="307507.A0A2V0PPC3"/>
<dbReference type="Proteomes" id="UP000247498">
    <property type="component" value="Unassembled WGS sequence"/>
</dbReference>
<feature type="compositionally biased region" description="Low complexity" evidence="3">
    <location>
        <begin position="302"/>
        <end position="317"/>
    </location>
</feature>
<organism evidence="5 6">
    <name type="scientific">Raphidocelis subcapitata</name>
    <dbReference type="NCBI Taxonomy" id="307507"/>
    <lineage>
        <taxon>Eukaryota</taxon>
        <taxon>Viridiplantae</taxon>
        <taxon>Chlorophyta</taxon>
        <taxon>core chlorophytes</taxon>
        <taxon>Chlorophyceae</taxon>
        <taxon>CS clade</taxon>
        <taxon>Sphaeropleales</taxon>
        <taxon>Selenastraceae</taxon>
        <taxon>Raphidocelis</taxon>
    </lineage>
</organism>
<evidence type="ECO:0000256" key="3">
    <source>
        <dbReference type="SAM" id="MobiDB-lite"/>
    </source>
</evidence>